<evidence type="ECO:0000313" key="2">
    <source>
        <dbReference type="Proteomes" id="UP000662973"/>
    </source>
</evidence>
<dbReference type="AlphaFoldDB" id="A0A897NCT6"/>
<gene>
    <name evidence="1" type="ORF">HSR122_2928</name>
</gene>
<protein>
    <submittedName>
        <fullName evidence="1">Uncharacterized protein</fullName>
    </submittedName>
</protein>
<organism evidence="1 2">
    <name type="scientific">Halapricum desulfuricans</name>
    <dbReference type="NCBI Taxonomy" id="2841257"/>
    <lineage>
        <taxon>Archaea</taxon>
        <taxon>Methanobacteriati</taxon>
        <taxon>Methanobacteriota</taxon>
        <taxon>Stenosarchaea group</taxon>
        <taxon>Halobacteria</taxon>
        <taxon>Halobacteriales</taxon>
        <taxon>Haloarculaceae</taxon>
        <taxon>Halapricum</taxon>
    </lineage>
</organism>
<proteinExistence type="predicted"/>
<keyword evidence="2" id="KW-1185">Reference proteome</keyword>
<dbReference type="KEGG" id="hds:HSR122_2928"/>
<reference evidence="1 2" key="1">
    <citation type="submission" date="2020-11" db="EMBL/GenBank/DDBJ databases">
        <title>Carbohydrate-dependent, anaerobic sulfur respiration: A novel catabolism in halophilic archaea.</title>
        <authorList>
            <person name="Sorokin D.Y."/>
            <person name="Messina E."/>
            <person name="Smedile F."/>
            <person name="La Cono V."/>
            <person name="Hallsworth J.E."/>
            <person name="Yakimov M.M."/>
        </authorList>
    </citation>
    <scope>NUCLEOTIDE SEQUENCE [LARGE SCALE GENOMIC DNA]</scope>
    <source>
        <strain evidence="1 2">HSR12-2</strain>
    </source>
</reference>
<dbReference type="EMBL" id="CP064788">
    <property type="protein sequence ID" value="QSG10298.1"/>
    <property type="molecule type" value="Genomic_DNA"/>
</dbReference>
<dbReference type="Proteomes" id="UP000662973">
    <property type="component" value="Chromosome"/>
</dbReference>
<accession>A0A897NCT6</accession>
<name>A0A897NCT6_9EURY</name>
<evidence type="ECO:0000313" key="1">
    <source>
        <dbReference type="EMBL" id="QSG10298.1"/>
    </source>
</evidence>
<sequence>MSEQPSKPPGRQQTVTGTFRFNHRRRSCARATPGEFRDEIHMEVSISARLAIDVFIFGT</sequence>